<protein>
    <submittedName>
        <fullName evidence="2">Uncharacterized protein</fullName>
    </submittedName>
</protein>
<evidence type="ECO:0000313" key="2">
    <source>
        <dbReference type="EMBL" id="MEE3715990.1"/>
    </source>
</evidence>
<dbReference type="AlphaFoldDB" id="A0AAW9PXJ8"/>
<keyword evidence="1" id="KW-1133">Transmembrane helix</keyword>
<reference evidence="2" key="1">
    <citation type="submission" date="2024-01" db="EMBL/GenBank/DDBJ databases">
        <title>Bank of Algae and Cyanobacteria of the Azores (BACA) strain genomes.</title>
        <authorList>
            <person name="Luz R."/>
            <person name="Cordeiro R."/>
            <person name="Fonseca A."/>
            <person name="Goncalves V."/>
        </authorList>
    </citation>
    <scope>NUCLEOTIDE SEQUENCE</scope>
    <source>
        <strain evidence="2">BACA0141</strain>
    </source>
</reference>
<feature type="transmembrane region" description="Helical" evidence="1">
    <location>
        <begin position="21"/>
        <end position="40"/>
    </location>
</feature>
<evidence type="ECO:0000256" key="1">
    <source>
        <dbReference type="SAM" id="Phobius"/>
    </source>
</evidence>
<keyword evidence="1" id="KW-0812">Transmembrane</keyword>
<dbReference type="Proteomes" id="UP001333818">
    <property type="component" value="Unassembled WGS sequence"/>
</dbReference>
<gene>
    <name evidence="2" type="ORF">V2H45_04425</name>
</gene>
<dbReference type="RefSeq" id="WP_330482414.1">
    <property type="nucleotide sequence ID" value="NZ_JAZBJZ010000010.1"/>
</dbReference>
<name>A0AAW9PXJ8_9CYAN</name>
<dbReference type="EMBL" id="JAZBJZ010000010">
    <property type="protein sequence ID" value="MEE3715990.1"/>
    <property type="molecule type" value="Genomic_DNA"/>
</dbReference>
<sequence>MRVNHLRKKVKRRSLTDLVNQILNVCLFVFLVAFSIVSLVSCGAKEIKAPVEAAKVPVFVFTQAAPDGKTVAAVVPSGLVAREGNLDKVVQSIAPNTKLDVLQFGKTLGQFQPSAIKSSDALGALAIFKLAEDSTKSNAPPINQTVWQQPNLIILPSEAIAKSKPESDKDNRTDQFTCPVKIQPLILDKSRDLFQKLGANPSLLSQLTLASLICVDLNRDSQPEIIAGLRLDNPIRPNGIDPQAWQAFLSRPASERQEYSMLVFLHRTAGSNQPTNSTQGDWTIEPIINHTRALSYLNDSVSSYALVGAQDLNTDRYAELIVQEIGLNTFDVLVISPSVREERWQWQNYYENERSLNIVQ</sequence>
<organism evidence="2 3">
    <name type="scientific">Tumidithrix elongata BACA0141</name>
    <dbReference type="NCBI Taxonomy" id="2716417"/>
    <lineage>
        <taxon>Bacteria</taxon>
        <taxon>Bacillati</taxon>
        <taxon>Cyanobacteriota</taxon>
        <taxon>Cyanophyceae</taxon>
        <taxon>Pseudanabaenales</taxon>
        <taxon>Pseudanabaenaceae</taxon>
        <taxon>Tumidithrix</taxon>
        <taxon>Tumidithrix elongata</taxon>
    </lineage>
</organism>
<keyword evidence="3" id="KW-1185">Reference proteome</keyword>
<proteinExistence type="predicted"/>
<comment type="caution">
    <text evidence="2">The sequence shown here is derived from an EMBL/GenBank/DDBJ whole genome shotgun (WGS) entry which is preliminary data.</text>
</comment>
<accession>A0AAW9PXJ8</accession>
<evidence type="ECO:0000313" key="3">
    <source>
        <dbReference type="Proteomes" id="UP001333818"/>
    </source>
</evidence>
<keyword evidence="1" id="KW-0472">Membrane</keyword>